<evidence type="ECO:0000256" key="1">
    <source>
        <dbReference type="ARBA" id="ARBA00009191"/>
    </source>
</evidence>
<dbReference type="STRING" id="51028.A0A0N4V2E4"/>
<reference evidence="6" key="1">
    <citation type="submission" date="2017-02" db="UniProtKB">
        <authorList>
            <consortium name="WormBaseParasite"/>
        </authorList>
    </citation>
    <scope>IDENTIFICATION</scope>
</reference>
<gene>
    <name evidence="4" type="ORF">EVEC_LOCUS3871</name>
</gene>
<keyword evidence="5" id="KW-1185">Reference proteome</keyword>
<dbReference type="InterPro" id="IPR018119">
    <property type="entry name" value="Strictosidine_synth_cons-reg"/>
</dbReference>
<evidence type="ECO:0000256" key="2">
    <source>
        <dbReference type="ARBA" id="ARBA00023180"/>
    </source>
</evidence>
<dbReference type="Pfam" id="PF20067">
    <property type="entry name" value="SSL_N"/>
    <property type="match status" value="1"/>
</dbReference>
<dbReference type="EMBL" id="UXUI01007704">
    <property type="protein sequence ID" value="VDD88832.1"/>
    <property type="molecule type" value="Genomic_DNA"/>
</dbReference>
<evidence type="ECO:0000313" key="5">
    <source>
        <dbReference type="Proteomes" id="UP000274131"/>
    </source>
</evidence>
<dbReference type="GO" id="GO:0016787">
    <property type="term" value="F:hydrolase activity"/>
    <property type="evidence" value="ECO:0007669"/>
    <property type="project" value="TreeGrafter"/>
</dbReference>
<dbReference type="SUPFAM" id="SSF63829">
    <property type="entry name" value="Calcium-dependent phosphotriesterase"/>
    <property type="match status" value="1"/>
</dbReference>
<feature type="domain" description="Strictosidine synthase conserved region" evidence="3">
    <location>
        <begin position="152"/>
        <end position="231"/>
    </location>
</feature>
<dbReference type="Gene3D" id="2.120.10.30">
    <property type="entry name" value="TolB, C-terminal domain"/>
    <property type="match status" value="1"/>
</dbReference>
<evidence type="ECO:0000259" key="3">
    <source>
        <dbReference type="Pfam" id="PF03088"/>
    </source>
</evidence>
<accession>A0A0N4V2E4</accession>
<evidence type="ECO:0000313" key="4">
    <source>
        <dbReference type="EMBL" id="VDD88832.1"/>
    </source>
</evidence>
<protein>
    <submittedName>
        <fullName evidence="6">Str_synth domain-containing protein</fullName>
    </submittedName>
</protein>
<name>A0A0N4V2E4_ENTVE</name>
<dbReference type="InterPro" id="IPR011042">
    <property type="entry name" value="6-blade_b-propeller_TolB-like"/>
</dbReference>
<dbReference type="PANTHER" id="PTHR10426">
    <property type="entry name" value="STRICTOSIDINE SYNTHASE-RELATED"/>
    <property type="match status" value="1"/>
</dbReference>
<dbReference type="PANTHER" id="PTHR10426:SF124">
    <property type="entry name" value="STRICTOSIDINE SYNTHASE CONSERVED REGION DOMAIN-CONTAINING PROTEIN"/>
    <property type="match status" value="1"/>
</dbReference>
<proteinExistence type="inferred from homology"/>
<reference evidence="4 5" key="2">
    <citation type="submission" date="2018-10" db="EMBL/GenBank/DDBJ databases">
        <authorList>
            <consortium name="Pathogen Informatics"/>
        </authorList>
    </citation>
    <scope>NUCLEOTIDE SEQUENCE [LARGE SCALE GENOMIC DNA]</scope>
</reference>
<keyword evidence="2" id="KW-0325">Glycoprotein</keyword>
<dbReference type="Pfam" id="PF03088">
    <property type="entry name" value="Str_synth"/>
    <property type="match status" value="1"/>
</dbReference>
<dbReference type="AlphaFoldDB" id="A0A0N4V2E4"/>
<dbReference type="WBParaSite" id="EVEC_0000416301-mRNA-1">
    <property type="protein sequence ID" value="EVEC_0000416301-mRNA-1"/>
    <property type="gene ID" value="EVEC_0000416301"/>
</dbReference>
<organism evidence="6">
    <name type="scientific">Enterobius vermicularis</name>
    <name type="common">Human pinworm</name>
    <dbReference type="NCBI Taxonomy" id="51028"/>
    <lineage>
        <taxon>Eukaryota</taxon>
        <taxon>Metazoa</taxon>
        <taxon>Ecdysozoa</taxon>
        <taxon>Nematoda</taxon>
        <taxon>Chromadorea</taxon>
        <taxon>Rhabditida</taxon>
        <taxon>Spirurina</taxon>
        <taxon>Oxyuridomorpha</taxon>
        <taxon>Oxyuroidea</taxon>
        <taxon>Oxyuridae</taxon>
        <taxon>Enterobius</taxon>
    </lineage>
</organism>
<sequence length="338" mass="37608">MFVLKKLILTQLCSLPPPRILEGPLAPNTILSKAKVLLHENVLGPESFAVHSSFKTIYTGLKSGHIVELRAKGPDSITAVYLFKLISNNCSGSYSDALQCGRPLGLRFRKNKADYLLIADAYHGLYEFNVVTGYDPNATPIKYLNDVDELDDGITLILSEPSKKFSDRDCLYSLVEHGGDGRLLSYNIKTGEVKVLLDGLQYPNGIQVERSGKCVLFAEMGNIRILRYFLKPLSVICHLVIDNLPGYPDNIRFSKDGNLWVPLGSLRLQSDEFITRNQMLRNSLAKVCLLNGSFFFIVYNNCTHLSSISQVSEVHCKFLKVLAYVESISPQVLRATGG</sequence>
<dbReference type="Proteomes" id="UP000274131">
    <property type="component" value="Unassembled WGS sequence"/>
</dbReference>
<comment type="similarity">
    <text evidence="1">Belongs to the strictosidine synthase family.</text>
</comment>
<evidence type="ECO:0000313" key="6">
    <source>
        <dbReference type="WBParaSite" id="EVEC_0000416301-mRNA-1"/>
    </source>
</evidence>
<dbReference type="GO" id="GO:0012505">
    <property type="term" value="C:endomembrane system"/>
    <property type="evidence" value="ECO:0007669"/>
    <property type="project" value="TreeGrafter"/>
</dbReference>
<dbReference type="OrthoDB" id="5307922at2759"/>